<evidence type="ECO:0000313" key="4">
    <source>
        <dbReference type="Proteomes" id="UP000078224"/>
    </source>
</evidence>
<dbReference type="Pfam" id="PF03628">
    <property type="entry name" value="PapG_C"/>
    <property type="match status" value="1"/>
</dbReference>
<organism evidence="3 4">
    <name type="scientific">Providencia heimbachae ATCC 35613</name>
    <dbReference type="NCBI Taxonomy" id="1354272"/>
    <lineage>
        <taxon>Bacteria</taxon>
        <taxon>Pseudomonadati</taxon>
        <taxon>Pseudomonadota</taxon>
        <taxon>Gammaproteobacteria</taxon>
        <taxon>Enterobacterales</taxon>
        <taxon>Morganellaceae</taxon>
        <taxon>Providencia</taxon>
    </lineage>
</organism>
<protein>
    <recommendedName>
        <fullName evidence="2">PapG chaperone-binding domain-containing protein</fullName>
    </recommendedName>
</protein>
<comment type="caution">
    <text evidence="3">The sequence shown here is derived from an EMBL/GenBank/DDBJ whole genome shotgun (WGS) entry which is preliminary data.</text>
</comment>
<reference evidence="3 4" key="1">
    <citation type="submission" date="2016-04" db="EMBL/GenBank/DDBJ databases">
        <title>ATOL: Assembling a taxonomically balanced genome-scale reconstruction of the evolutionary history of the Enterobacteriaceae.</title>
        <authorList>
            <person name="Plunkett G.III."/>
            <person name="Neeno-Eckwall E.C."/>
            <person name="Glasner J.D."/>
            <person name="Perna N.T."/>
        </authorList>
    </citation>
    <scope>NUCLEOTIDE SEQUENCE [LARGE SCALE GENOMIC DNA]</scope>
    <source>
        <strain evidence="3 4">ATCC 35613</strain>
    </source>
</reference>
<dbReference type="GO" id="GO:0007155">
    <property type="term" value="P:cell adhesion"/>
    <property type="evidence" value="ECO:0007669"/>
    <property type="project" value="InterPro"/>
</dbReference>
<dbReference type="EMBL" id="LXEW01000024">
    <property type="protein sequence ID" value="OAT52202.1"/>
    <property type="molecule type" value="Genomic_DNA"/>
</dbReference>
<dbReference type="Gene3D" id="2.60.40.1090">
    <property type="entry name" value="Fimbrial-type adhesion domain"/>
    <property type="match status" value="1"/>
</dbReference>
<dbReference type="AlphaFoldDB" id="A0A1B7JWF5"/>
<dbReference type="GO" id="GO:0009289">
    <property type="term" value="C:pilus"/>
    <property type="evidence" value="ECO:0007669"/>
    <property type="project" value="InterPro"/>
</dbReference>
<feature type="chain" id="PRO_5008595714" description="PapG chaperone-binding domain-containing protein" evidence="1">
    <location>
        <begin position="20"/>
        <end position="335"/>
    </location>
</feature>
<keyword evidence="1" id="KW-0732">Signal</keyword>
<sequence>MKKVLCLLPVLLFSELSNAYNPNDWSVMGYQNTQFSGNTTWTGANFNGVNLTLTAQLGSSGGLMTEYAWGSSTCGGSGGTRGSTNSQYIIVPNTVDYIDPQTRQRYQFELYLPSGQTLNTADFPNSQYAKISTSTNVGGASCNSTPYRPQAFGGSIPITLISRTNLPIRNVPHVIDAYTTLFGVRNPDWAGTNVWMPQLGKISPKNSSRLTFYVTVTNTCSVNTNELNFNFGALPMSVADTASKSLSMNVSCVSPGNIKVTYQPSNAYDAANPTRTDLGLGWYGELAMNGSKRTTMTFNNMTSQNVQIDVNLGKKVANPSAGNINGGGVLVFEYI</sequence>
<keyword evidence="4" id="KW-1185">Reference proteome</keyword>
<name>A0A1B7JWF5_9GAMM</name>
<dbReference type="OrthoDB" id="6462989at2"/>
<feature type="signal peptide" evidence="1">
    <location>
        <begin position="1"/>
        <end position="19"/>
    </location>
</feature>
<accession>A0A1B7JWF5</accession>
<dbReference type="Proteomes" id="UP000078224">
    <property type="component" value="Unassembled WGS sequence"/>
</dbReference>
<feature type="domain" description="PapG chaperone-binding" evidence="2">
    <location>
        <begin position="233"/>
        <end position="332"/>
    </location>
</feature>
<evidence type="ECO:0000313" key="3">
    <source>
        <dbReference type="EMBL" id="OAT52202.1"/>
    </source>
</evidence>
<dbReference type="InterPro" id="IPR036937">
    <property type="entry name" value="Adhesion_dom_fimbrial_sf"/>
</dbReference>
<gene>
    <name evidence="3" type="ORF">M998_1616</name>
</gene>
<dbReference type="InterPro" id="IPR005309">
    <property type="entry name" value="PapG_chaper-bd_C"/>
</dbReference>
<proteinExistence type="predicted"/>
<evidence type="ECO:0000259" key="2">
    <source>
        <dbReference type="Pfam" id="PF03628"/>
    </source>
</evidence>
<dbReference type="PATRIC" id="fig|1354272.4.peg.1644"/>
<evidence type="ECO:0000256" key="1">
    <source>
        <dbReference type="SAM" id="SignalP"/>
    </source>
</evidence>
<dbReference type="RefSeq" id="WP_068440317.1">
    <property type="nucleotide sequence ID" value="NZ_LXEW01000024.1"/>
</dbReference>